<keyword evidence="1" id="KW-0472">Membrane</keyword>
<dbReference type="EMBL" id="MEVN01000020">
    <property type="protein sequence ID" value="OGC57182.1"/>
    <property type="molecule type" value="Genomic_DNA"/>
</dbReference>
<dbReference type="STRING" id="1802630.A3H26_02535"/>
<accession>A0A1F4VIX3</accession>
<evidence type="ECO:0000256" key="1">
    <source>
        <dbReference type="SAM" id="Phobius"/>
    </source>
</evidence>
<keyword evidence="1" id="KW-1133">Transmembrane helix</keyword>
<dbReference type="Proteomes" id="UP000177763">
    <property type="component" value="Unassembled WGS sequence"/>
</dbReference>
<protein>
    <submittedName>
        <fullName evidence="2">Uncharacterized protein</fullName>
    </submittedName>
</protein>
<organism evidence="2 3">
    <name type="scientific">candidate division WWE3 bacterium RIFCSPLOWO2_12_FULL_36_10</name>
    <dbReference type="NCBI Taxonomy" id="1802630"/>
    <lineage>
        <taxon>Bacteria</taxon>
        <taxon>Katanobacteria</taxon>
    </lineage>
</organism>
<keyword evidence="1" id="KW-0812">Transmembrane</keyword>
<gene>
    <name evidence="2" type="ORF">A3H26_02535</name>
</gene>
<comment type="caution">
    <text evidence="2">The sequence shown here is derived from an EMBL/GenBank/DDBJ whole genome shotgun (WGS) entry which is preliminary data.</text>
</comment>
<dbReference type="AlphaFoldDB" id="A0A1F4VIX3"/>
<evidence type="ECO:0000313" key="3">
    <source>
        <dbReference type="Proteomes" id="UP000177763"/>
    </source>
</evidence>
<proteinExistence type="predicted"/>
<name>A0A1F4VIX3_UNCKA</name>
<evidence type="ECO:0000313" key="2">
    <source>
        <dbReference type="EMBL" id="OGC57182.1"/>
    </source>
</evidence>
<sequence>MESKPKGFLLKWKLRSLRILCAVIYVFVALFFTFLNVRGYYRNPGNFTVKAIFPAELSLVMEVARPREHMPNGLVTIPGEVSDLVGANIAEAYRVITCFPEKEAGLVFGHENVCALELYVWRGDGLPTLYITDKEPVVFVDLADYGMIIKPGSYNKYYIFEPRSTPEVFGNTVVQTFHKTSTPSFFFFGSLSTLFRLLLAWILYLVTMSYVKEYRSSNRVYDAIYE</sequence>
<reference evidence="2 3" key="1">
    <citation type="journal article" date="2016" name="Nat. Commun.">
        <title>Thousands of microbial genomes shed light on interconnected biogeochemical processes in an aquifer system.</title>
        <authorList>
            <person name="Anantharaman K."/>
            <person name="Brown C.T."/>
            <person name="Hug L.A."/>
            <person name="Sharon I."/>
            <person name="Castelle C.J."/>
            <person name="Probst A.J."/>
            <person name="Thomas B.C."/>
            <person name="Singh A."/>
            <person name="Wilkins M.J."/>
            <person name="Karaoz U."/>
            <person name="Brodie E.L."/>
            <person name="Williams K.H."/>
            <person name="Hubbard S.S."/>
            <person name="Banfield J.F."/>
        </authorList>
    </citation>
    <scope>NUCLEOTIDE SEQUENCE [LARGE SCALE GENOMIC DNA]</scope>
</reference>
<feature type="transmembrane region" description="Helical" evidence="1">
    <location>
        <begin position="20"/>
        <end position="41"/>
    </location>
</feature>
<feature type="transmembrane region" description="Helical" evidence="1">
    <location>
        <begin position="185"/>
        <end position="206"/>
    </location>
</feature>